<keyword evidence="5 11" id="KW-0863">Zinc-finger</keyword>
<feature type="domain" description="C2H2-type" evidence="13">
    <location>
        <begin position="318"/>
        <end position="345"/>
    </location>
</feature>
<evidence type="ECO:0000256" key="7">
    <source>
        <dbReference type="ARBA" id="ARBA00023015"/>
    </source>
</evidence>
<dbReference type="Pfam" id="PF01352">
    <property type="entry name" value="KRAB"/>
    <property type="match status" value="1"/>
</dbReference>
<dbReference type="PROSITE" id="PS00028">
    <property type="entry name" value="ZINC_FINGER_C2H2_1"/>
    <property type="match status" value="8"/>
</dbReference>
<feature type="domain" description="C2H2-type" evidence="13">
    <location>
        <begin position="402"/>
        <end position="429"/>
    </location>
</feature>
<dbReference type="CDD" id="cd07765">
    <property type="entry name" value="KRAB_A-box"/>
    <property type="match status" value="1"/>
</dbReference>
<keyword evidence="7" id="KW-0805">Transcription regulation</keyword>
<evidence type="ECO:0000256" key="12">
    <source>
        <dbReference type="SAM" id="MobiDB-lite"/>
    </source>
</evidence>
<keyword evidence="10" id="KW-0539">Nucleus</keyword>
<dbReference type="GeneTree" id="ENSGT01150000286944"/>
<dbReference type="SUPFAM" id="SSF109640">
    <property type="entry name" value="KRAB domain (Kruppel-associated box)"/>
    <property type="match status" value="1"/>
</dbReference>
<feature type="compositionally biased region" description="Acidic residues" evidence="12">
    <location>
        <begin position="170"/>
        <end position="180"/>
    </location>
</feature>
<dbReference type="InterPro" id="IPR036051">
    <property type="entry name" value="KRAB_dom_sf"/>
</dbReference>
<dbReference type="SMART" id="SM00349">
    <property type="entry name" value="KRAB"/>
    <property type="match status" value="1"/>
</dbReference>
<dbReference type="FunFam" id="3.30.160.60:FF:000012">
    <property type="entry name" value="RB-associated KRAB zinc finger protein-like"/>
    <property type="match status" value="1"/>
</dbReference>
<dbReference type="PROSITE" id="PS50157">
    <property type="entry name" value="ZINC_FINGER_C2H2_2"/>
    <property type="match status" value="9"/>
</dbReference>
<protein>
    <recommendedName>
        <fullName evidence="17">Zinc finger protein 239-like</fullName>
    </recommendedName>
</protein>
<dbReference type="Pfam" id="PF00096">
    <property type="entry name" value="zf-C2H2"/>
    <property type="match status" value="9"/>
</dbReference>
<evidence type="ECO:0000259" key="14">
    <source>
        <dbReference type="PROSITE" id="PS50805"/>
    </source>
</evidence>
<dbReference type="InterPro" id="IPR001909">
    <property type="entry name" value="KRAB"/>
</dbReference>
<evidence type="ECO:0000313" key="16">
    <source>
        <dbReference type="Proteomes" id="UP000694404"/>
    </source>
</evidence>
<organism evidence="15 16">
    <name type="scientific">Chelonoidis abingdonii</name>
    <name type="common">Abingdon island giant tortoise</name>
    <name type="synonym">Testudo abingdonii</name>
    <dbReference type="NCBI Taxonomy" id="106734"/>
    <lineage>
        <taxon>Eukaryota</taxon>
        <taxon>Metazoa</taxon>
        <taxon>Chordata</taxon>
        <taxon>Craniata</taxon>
        <taxon>Vertebrata</taxon>
        <taxon>Euteleostomi</taxon>
        <taxon>Archelosauria</taxon>
        <taxon>Testudinata</taxon>
        <taxon>Testudines</taxon>
        <taxon>Cryptodira</taxon>
        <taxon>Durocryptodira</taxon>
        <taxon>Testudinoidea</taxon>
        <taxon>Testudinidae</taxon>
        <taxon>Chelonoidis</taxon>
    </lineage>
</organism>
<reference evidence="15" key="1">
    <citation type="submission" date="2025-08" db="UniProtKB">
        <authorList>
            <consortium name="Ensembl"/>
        </authorList>
    </citation>
    <scope>IDENTIFICATION</scope>
</reference>
<reference evidence="15" key="2">
    <citation type="submission" date="2025-09" db="UniProtKB">
        <authorList>
            <consortium name="Ensembl"/>
        </authorList>
    </citation>
    <scope>IDENTIFICATION</scope>
</reference>
<evidence type="ECO:0000256" key="2">
    <source>
        <dbReference type="ARBA" id="ARBA00006991"/>
    </source>
</evidence>
<dbReference type="Gene3D" id="3.30.160.60">
    <property type="entry name" value="Classic Zinc Finger"/>
    <property type="match status" value="9"/>
</dbReference>
<dbReference type="FunFam" id="3.30.160.60:FF:002343">
    <property type="entry name" value="Zinc finger protein 33A"/>
    <property type="match status" value="1"/>
</dbReference>
<dbReference type="PANTHER" id="PTHR23226">
    <property type="entry name" value="ZINC FINGER AND SCAN DOMAIN-CONTAINING"/>
    <property type="match status" value="1"/>
</dbReference>
<proteinExistence type="inferred from homology"/>
<dbReference type="Ensembl" id="ENSCABT00000020370.1">
    <property type="protein sequence ID" value="ENSCABP00000018596.1"/>
    <property type="gene ID" value="ENSCABG00000013739.1"/>
</dbReference>
<feature type="region of interest" description="Disordered" evidence="12">
    <location>
        <begin position="163"/>
        <end position="189"/>
    </location>
</feature>
<sequence length="532" mass="60186">MGWGAARGCRAPTNFSPWVGEHLLFQVPVTFEEVAVYFTAEQGALLDSNQRALYRDVMQENYETVTSLENSKYCLVRPLATHNKLGHKFKSTSLTPELFVLQQVPQNTQILNTNHLRTTERGHQRIKTADTPTRGRCTPCIVFSLFAIPLSFLPTSPGNDSCLDFLSSPADDETMSENEDGNPQQEGPGQVELQGRFLRRAEGNFSQCLEKRKAWSHRHRSERKLGNSQRNKVNEVIECGGGGKDPQETTAQQTNPKEKKPYKCLECGKTFSRRSDLIKHGRIHSGERPYKCLDCGKSFNQSSNLTTHQRVHIGERPYKCLECGKSFSVLSTLIIHQRTHTGEKPYECLDCGKSFYRSSNLTAHQRVHTGEGPYKCLECGKTFSAPSVLLIHQRTHTGEKPYKCLECGKSFSRRSGLISHERIHTGERPYKCLDCGKSFSRLLRIHQRIHTGEKPYKCLECGKSFSQSSDLSNHGRIHTGEKPYKCLICEKSFNRSSNLHTHWRVHTGESGKSFRESSKHQERNHVSASAVG</sequence>
<keyword evidence="4" id="KW-0677">Repeat</keyword>
<feature type="domain" description="C2H2-type" evidence="13">
    <location>
        <begin position="484"/>
        <end position="511"/>
    </location>
</feature>
<feature type="domain" description="C2H2-type" evidence="13">
    <location>
        <begin position="456"/>
        <end position="483"/>
    </location>
</feature>
<dbReference type="GO" id="GO:0005634">
    <property type="term" value="C:nucleus"/>
    <property type="evidence" value="ECO:0007669"/>
    <property type="project" value="UniProtKB-SubCell"/>
</dbReference>
<evidence type="ECO:0000313" key="15">
    <source>
        <dbReference type="Ensembl" id="ENSCABP00000018596.1"/>
    </source>
</evidence>
<dbReference type="GO" id="GO:0022603">
    <property type="term" value="P:regulation of anatomical structure morphogenesis"/>
    <property type="evidence" value="ECO:0007669"/>
    <property type="project" value="UniProtKB-ARBA"/>
</dbReference>
<dbReference type="Gene3D" id="6.10.140.140">
    <property type="match status" value="1"/>
</dbReference>
<feature type="compositionally biased region" description="Basic and acidic residues" evidence="12">
    <location>
        <begin position="508"/>
        <end position="525"/>
    </location>
</feature>
<evidence type="ECO:0000256" key="9">
    <source>
        <dbReference type="ARBA" id="ARBA00023163"/>
    </source>
</evidence>
<dbReference type="GO" id="GO:0000981">
    <property type="term" value="F:DNA-binding transcription factor activity, RNA polymerase II-specific"/>
    <property type="evidence" value="ECO:0007669"/>
    <property type="project" value="TreeGrafter"/>
</dbReference>
<dbReference type="Proteomes" id="UP000694404">
    <property type="component" value="Unplaced"/>
</dbReference>
<dbReference type="FunFam" id="3.30.160.60:FF:004135">
    <property type="match status" value="1"/>
</dbReference>
<dbReference type="InterPro" id="IPR036236">
    <property type="entry name" value="Znf_C2H2_sf"/>
</dbReference>
<evidence type="ECO:0000256" key="3">
    <source>
        <dbReference type="ARBA" id="ARBA00022723"/>
    </source>
</evidence>
<name>A0A8C0H6F3_CHEAB</name>
<evidence type="ECO:0000256" key="5">
    <source>
        <dbReference type="ARBA" id="ARBA00022771"/>
    </source>
</evidence>
<dbReference type="FunFam" id="3.30.160.60:FF:002090">
    <property type="entry name" value="Zinc finger protein 473"/>
    <property type="match status" value="1"/>
</dbReference>
<dbReference type="FunFam" id="3.30.160.60:FF:000478">
    <property type="entry name" value="Zinc finger protein 133"/>
    <property type="match status" value="1"/>
</dbReference>
<evidence type="ECO:0000256" key="8">
    <source>
        <dbReference type="ARBA" id="ARBA00023125"/>
    </source>
</evidence>
<feature type="domain" description="C2H2-type" evidence="13">
    <location>
        <begin position="346"/>
        <end position="373"/>
    </location>
</feature>
<dbReference type="FunFam" id="3.30.160.60:FF:000902">
    <property type="entry name" value="Zinc finger protein 445"/>
    <property type="match status" value="1"/>
</dbReference>
<keyword evidence="3" id="KW-0479">Metal-binding</keyword>
<keyword evidence="8" id="KW-0238">DNA-binding</keyword>
<dbReference type="FunFam" id="3.30.160.60:FF:000690">
    <property type="entry name" value="Zinc finger protein 354C"/>
    <property type="match status" value="1"/>
</dbReference>
<comment type="similarity">
    <text evidence="2">Belongs to the krueppel C2H2-type zinc-finger protein family.</text>
</comment>
<evidence type="ECO:0000256" key="4">
    <source>
        <dbReference type="ARBA" id="ARBA00022737"/>
    </source>
</evidence>
<feature type="domain" description="C2H2-type" evidence="13">
    <location>
        <begin position="262"/>
        <end position="289"/>
    </location>
</feature>
<evidence type="ECO:0000259" key="13">
    <source>
        <dbReference type="PROSITE" id="PS50157"/>
    </source>
</evidence>
<feature type="domain" description="KRAB" evidence="14">
    <location>
        <begin position="29"/>
        <end position="121"/>
    </location>
</feature>
<feature type="domain" description="C2H2-type" evidence="13">
    <location>
        <begin position="290"/>
        <end position="317"/>
    </location>
</feature>
<dbReference type="AlphaFoldDB" id="A0A8C0H6F3"/>
<dbReference type="PANTHER" id="PTHR23226:SF377">
    <property type="entry name" value="ZINC FINGER AND SCAN DOMAIN-CONTAINING PROTEIN 20"/>
    <property type="match status" value="1"/>
</dbReference>
<dbReference type="SMART" id="SM00355">
    <property type="entry name" value="ZnF_C2H2"/>
    <property type="match status" value="9"/>
</dbReference>
<feature type="region of interest" description="Disordered" evidence="12">
    <location>
        <begin position="508"/>
        <end position="532"/>
    </location>
</feature>
<feature type="region of interest" description="Disordered" evidence="12">
    <location>
        <begin position="237"/>
        <end position="257"/>
    </location>
</feature>
<evidence type="ECO:0008006" key="17">
    <source>
        <dbReference type="Google" id="ProtNLM"/>
    </source>
</evidence>
<evidence type="ECO:0000256" key="6">
    <source>
        <dbReference type="ARBA" id="ARBA00022833"/>
    </source>
</evidence>
<dbReference type="GO" id="GO:0000978">
    <property type="term" value="F:RNA polymerase II cis-regulatory region sequence-specific DNA binding"/>
    <property type="evidence" value="ECO:0007669"/>
    <property type="project" value="TreeGrafter"/>
</dbReference>
<dbReference type="FunFam" id="3.30.160.60:FF:000358">
    <property type="entry name" value="zinc finger protein 24"/>
    <property type="match status" value="1"/>
</dbReference>
<feature type="domain" description="C2H2-type" evidence="13">
    <location>
        <begin position="430"/>
        <end position="455"/>
    </location>
</feature>
<dbReference type="FunFam" id="3.30.160.60:FF:000023">
    <property type="entry name" value="zinc finger protein 37 homolog"/>
    <property type="match status" value="1"/>
</dbReference>
<dbReference type="PROSITE" id="PS50805">
    <property type="entry name" value="KRAB"/>
    <property type="match status" value="1"/>
</dbReference>
<dbReference type="GO" id="GO:0008270">
    <property type="term" value="F:zinc ion binding"/>
    <property type="evidence" value="ECO:0007669"/>
    <property type="project" value="UniProtKB-KW"/>
</dbReference>
<keyword evidence="9" id="KW-0804">Transcription</keyword>
<accession>A0A8C0H6F3</accession>
<keyword evidence="6" id="KW-0862">Zinc</keyword>
<dbReference type="InterPro" id="IPR013087">
    <property type="entry name" value="Znf_C2H2_type"/>
</dbReference>
<comment type="subcellular location">
    <subcellularLocation>
        <location evidence="1">Nucleus</location>
    </subcellularLocation>
</comment>
<evidence type="ECO:0000256" key="1">
    <source>
        <dbReference type="ARBA" id="ARBA00004123"/>
    </source>
</evidence>
<dbReference type="SUPFAM" id="SSF57667">
    <property type="entry name" value="beta-beta-alpha zinc fingers"/>
    <property type="match status" value="5"/>
</dbReference>
<evidence type="ECO:0000256" key="11">
    <source>
        <dbReference type="PROSITE-ProRule" id="PRU00042"/>
    </source>
</evidence>
<keyword evidence="16" id="KW-1185">Reference proteome</keyword>
<feature type="domain" description="C2H2-type" evidence="13">
    <location>
        <begin position="374"/>
        <end position="401"/>
    </location>
</feature>
<evidence type="ECO:0000256" key="10">
    <source>
        <dbReference type="ARBA" id="ARBA00023242"/>
    </source>
</evidence>